<dbReference type="GO" id="GO:0005524">
    <property type="term" value="F:ATP binding"/>
    <property type="evidence" value="ECO:0007669"/>
    <property type="project" value="UniProtKB-KW"/>
</dbReference>
<evidence type="ECO:0000256" key="8">
    <source>
        <dbReference type="ARBA" id="ARBA00023012"/>
    </source>
</evidence>
<dbReference type="Pfam" id="PF02518">
    <property type="entry name" value="HATPase_c"/>
    <property type="match status" value="1"/>
</dbReference>
<dbReference type="PANTHER" id="PTHR43065:SF10">
    <property type="entry name" value="PEROXIDE STRESS-ACTIVATED HISTIDINE KINASE MAK3"/>
    <property type="match status" value="1"/>
</dbReference>
<dbReference type="InterPro" id="IPR033424">
    <property type="entry name" value="MASE4"/>
</dbReference>
<dbReference type="Proteomes" id="UP000236268">
    <property type="component" value="Unassembled WGS sequence"/>
</dbReference>
<accession>A0A060DLF3</accession>
<dbReference type="InterPro" id="IPR003594">
    <property type="entry name" value="HATPase_dom"/>
</dbReference>
<dbReference type="OrthoDB" id="9795133at2"/>
<proteinExistence type="predicted"/>
<dbReference type="RefSeq" id="WP_051658376.1">
    <property type="nucleotide sequence ID" value="NZ_CP007794.1"/>
</dbReference>
<keyword evidence="5" id="KW-0547">Nucleotide-binding</keyword>
<evidence type="ECO:0000313" key="11">
    <source>
        <dbReference type="EMBL" id="AIB14786.1"/>
    </source>
</evidence>
<name>A0A060DLF3_9PROT</name>
<feature type="transmembrane region" description="Helical" evidence="9">
    <location>
        <begin position="228"/>
        <end position="251"/>
    </location>
</feature>
<dbReference type="SUPFAM" id="SSF47384">
    <property type="entry name" value="Homodimeric domain of signal transducing histidine kinase"/>
    <property type="match status" value="1"/>
</dbReference>
<keyword evidence="4" id="KW-0808">Transferase</keyword>
<dbReference type="InterPro" id="IPR005467">
    <property type="entry name" value="His_kinase_dom"/>
</dbReference>
<evidence type="ECO:0000256" key="7">
    <source>
        <dbReference type="ARBA" id="ARBA00022840"/>
    </source>
</evidence>
<dbReference type="SMART" id="SM00387">
    <property type="entry name" value="HATPase_c"/>
    <property type="match status" value="1"/>
</dbReference>
<organism evidence="11 13">
    <name type="scientific">Azospirillum argentinense</name>
    <dbReference type="NCBI Taxonomy" id="2970906"/>
    <lineage>
        <taxon>Bacteria</taxon>
        <taxon>Pseudomonadati</taxon>
        <taxon>Pseudomonadota</taxon>
        <taxon>Alphaproteobacteria</taxon>
        <taxon>Rhodospirillales</taxon>
        <taxon>Azospirillaceae</taxon>
        <taxon>Azospirillum</taxon>
    </lineage>
</organism>
<evidence type="ECO:0000313" key="14">
    <source>
        <dbReference type="Proteomes" id="UP000236268"/>
    </source>
</evidence>
<evidence type="ECO:0000259" key="10">
    <source>
        <dbReference type="PROSITE" id="PS50109"/>
    </source>
</evidence>
<dbReference type="Gene3D" id="3.30.565.10">
    <property type="entry name" value="Histidine kinase-like ATPase, C-terminal domain"/>
    <property type="match status" value="1"/>
</dbReference>
<feature type="domain" description="Histidine kinase" evidence="10">
    <location>
        <begin position="311"/>
        <end position="527"/>
    </location>
</feature>
<dbReference type="AlphaFoldDB" id="A0A060DLF3"/>
<evidence type="ECO:0000313" key="13">
    <source>
        <dbReference type="Proteomes" id="UP000027186"/>
    </source>
</evidence>
<dbReference type="KEGG" id="abq:ABAZ39_23115"/>
<keyword evidence="3" id="KW-0597">Phosphoprotein</keyword>
<sequence>MRTSDDPGDQRFLLATLPPRAGQTRLAIGTVAGLLVALAVAAPFARLTLDGTSVLLPAYATAVLLTELMTAVLLFALYATQRTPALLALAAGYLTTALLIVPWALTFPGVFAPTGLLGASLQSTAIVAAGRRLALPLFILAYALLKAMEAGPRDAHRPALPAIAGGMALAATLAGGLTAFALADDALLPRLMIDTMRETPLWRVVPVTALALCAAALAVLWRQRRSVLDLWLMVVLSAWAIETCLLSFISAGRFSAGWWSGRVFGLAASSIVLLVLLAEMTTLYGRLVRSVAAERRVRDARLASLEALSASIAHEVNQPLASMVTNAGAGLRWLDRPSPNLMEVRAALKRISDDGHRAARVIACIRDSFRKAPPRRSRMDINGVIHSALDRTEGERRLNRIAVRTDLQQRLPAVNGSAVQLEQVLLNLIANADDAMAAVTDRPRVLSIRSRRRGLTDVIVSVEDTGTGLQPAQEERLFEPFFTTKEHGIGMGLTICQSIVEAHGGRLWVAANQPHGAVFRFTLPADDEPERPEAGAALERTS</sequence>
<dbReference type="InterPro" id="IPR003661">
    <property type="entry name" value="HisK_dim/P_dom"/>
</dbReference>
<keyword evidence="9" id="KW-1133">Transmembrane helix</keyword>
<dbReference type="SUPFAM" id="SSF55874">
    <property type="entry name" value="ATPase domain of HSP90 chaperone/DNA topoisomerase II/histidine kinase"/>
    <property type="match status" value="1"/>
</dbReference>
<dbReference type="EMBL" id="POWG01000049">
    <property type="protein sequence ID" value="PNQ95432.1"/>
    <property type="molecule type" value="Genomic_DNA"/>
</dbReference>
<feature type="transmembrane region" description="Helical" evidence="9">
    <location>
        <begin position="85"/>
        <end position="105"/>
    </location>
</feature>
<dbReference type="PANTHER" id="PTHR43065">
    <property type="entry name" value="SENSOR HISTIDINE KINASE"/>
    <property type="match status" value="1"/>
</dbReference>
<keyword evidence="7" id="KW-0067">ATP-binding</keyword>
<accession>A0A2K1FSB8</accession>
<evidence type="ECO:0000256" key="1">
    <source>
        <dbReference type="ARBA" id="ARBA00000085"/>
    </source>
</evidence>
<feature type="transmembrane region" description="Helical" evidence="9">
    <location>
        <begin position="159"/>
        <end position="181"/>
    </location>
</feature>
<geneLocation type="plasmid" evidence="12">
    <name>p29unnamed</name>
</geneLocation>
<keyword evidence="11" id="KW-0614">Plasmid</keyword>
<dbReference type="Proteomes" id="UP000027186">
    <property type="component" value="Plasmid AbAZ39_p1"/>
</dbReference>
<dbReference type="InterPro" id="IPR036890">
    <property type="entry name" value="HATPase_C_sf"/>
</dbReference>
<feature type="transmembrane region" description="Helical" evidence="9">
    <location>
        <begin position="201"/>
        <end position="221"/>
    </location>
</feature>
<feature type="transmembrane region" description="Helical" evidence="9">
    <location>
        <begin position="125"/>
        <end position="147"/>
    </location>
</feature>
<dbReference type="EMBL" id="CP007794">
    <property type="protein sequence ID" value="AIB14786.1"/>
    <property type="molecule type" value="Genomic_DNA"/>
</dbReference>
<keyword evidence="9" id="KW-0812">Transmembrane</keyword>
<dbReference type="Gene3D" id="1.10.287.130">
    <property type="match status" value="1"/>
</dbReference>
<evidence type="ECO:0000256" key="4">
    <source>
        <dbReference type="ARBA" id="ARBA00022679"/>
    </source>
</evidence>
<feature type="transmembrane region" description="Helical" evidence="9">
    <location>
        <begin position="263"/>
        <end position="288"/>
    </location>
</feature>
<dbReference type="PROSITE" id="PS50109">
    <property type="entry name" value="HIS_KIN"/>
    <property type="match status" value="1"/>
</dbReference>
<dbReference type="InterPro" id="IPR036097">
    <property type="entry name" value="HisK_dim/P_sf"/>
</dbReference>
<reference evidence="11 13" key="1">
    <citation type="journal article" date="2014" name="Genome Announc.">
        <title>Complete Genome Sequence of the Model Rhizosphere Strain Azospirillum brasilense Az39, Successfully Applied in Agriculture.</title>
        <authorList>
            <person name="Rivera D."/>
            <person name="Revale S."/>
            <person name="Molina R."/>
            <person name="Gualpa J."/>
            <person name="Puente M."/>
            <person name="Maroniche G."/>
            <person name="Paris G."/>
            <person name="Baker D."/>
            <person name="Clavijo B."/>
            <person name="McLay K."/>
            <person name="Spaepen S."/>
            <person name="Perticari A."/>
            <person name="Vazquez M."/>
            <person name="Wisniewski-Dye F."/>
            <person name="Watkins C."/>
            <person name="Martinez-Abarca F."/>
            <person name="Vanderleyden J."/>
            <person name="Cassan F."/>
        </authorList>
    </citation>
    <scope>NUCLEOTIDE SEQUENCE [LARGE SCALE GENOMIC DNA]</scope>
    <source>
        <strain evidence="11 13">Az39</strain>
        <plasmid evidence="11">AbAZ39_p1</plasmid>
    </source>
</reference>
<evidence type="ECO:0000256" key="9">
    <source>
        <dbReference type="SAM" id="Phobius"/>
    </source>
</evidence>
<dbReference type="Pfam" id="PF17158">
    <property type="entry name" value="MASE4"/>
    <property type="match status" value="1"/>
</dbReference>
<evidence type="ECO:0000256" key="5">
    <source>
        <dbReference type="ARBA" id="ARBA00022741"/>
    </source>
</evidence>
<feature type="transmembrane region" description="Helical" evidence="9">
    <location>
        <begin position="57"/>
        <end position="78"/>
    </location>
</feature>
<comment type="catalytic activity">
    <reaction evidence="1">
        <text>ATP + protein L-histidine = ADP + protein N-phospho-L-histidine.</text>
        <dbReference type="EC" id="2.7.13.3"/>
    </reaction>
</comment>
<dbReference type="PRINTS" id="PR00344">
    <property type="entry name" value="BCTRLSENSOR"/>
</dbReference>
<dbReference type="CDD" id="cd00082">
    <property type="entry name" value="HisKA"/>
    <property type="match status" value="1"/>
</dbReference>
<dbReference type="SMART" id="SM00388">
    <property type="entry name" value="HisKA"/>
    <property type="match status" value="1"/>
</dbReference>
<geneLocation type="plasmid" evidence="11 13">
    <name>AbAZ39_p1</name>
</geneLocation>
<evidence type="ECO:0000256" key="2">
    <source>
        <dbReference type="ARBA" id="ARBA00012438"/>
    </source>
</evidence>
<dbReference type="GO" id="GO:0000155">
    <property type="term" value="F:phosphorelay sensor kinase activity"/>
    <property type="evidence" value="ECO:0007669"/>
    <property type="project" value="InterPro"/>
</dbReference>
<protein>
    <recommendedName>
        <fullName evidence="2">histidine kinase</fullName>
        <ecNumber evidence="2">2.7.13.3</ecNumber>
    </recommendedName>
</protein>
<dbReference type="EC" id="2.7.13.3" evidence="2"/>
<keyword evidence="6 11" id="KW-0418">Kinase</keyword>
<keyword evidence="9" id="KW-0472">Membrane</keyword>
<evidence type="ECO:0000256" key="6">
    <source>
        <dbReference type="ARBA" id="ARBA00022777"/>
    </source>
</evidence>
<evidence type="ECO:0000313" key="12">
    <source>
        <dbReference type="EMBL" id="PNQ95432.1"/>
    </source>
</evidence>
<keyword evidence="8" id="KW-0902">Two-component regulatory system</keyword>
<feature type="transmembrane region" description="Helical" evidence="9">
    <location>
        <begin position="26"/>
        <end position="45"/>
    </location>
</feature>
<gene>
    <name evidence="11" type="ORF">ABAZ39_23115</name>
    <name evidence="12" type="ORF">C1S70_28905</name>
</gene>
<reference evidence="12 14" key="2">
    <citation type="submission" date="2018-01" db="EMBL/GenBank/DDBJ databases">
        <title>Whole genome sequence of Azospirillum brasilense REC3 isolated from strawberry roots.</title>
        <authorList>
            <person name="Fontana C.A."/>
            <person name="Salazar S.M."/>
            <person name="Bassi D."/>
            <person name="Puglisi E."/>
            <person name="Lovaisa N.C."/>
            <person name="Toffoli L.M."/>
            <person name="Pedraza R."/>
            <person name="Cocconcelli P.S."/>
        </authorList>
    </citation>
    <scope>NUCLEOTIDE SEQUENCE [LARGE SCALE GENOMIC DNA]</scope>
    <source>
        <strain evidence="12 14">REC3</strain>
        <plasmid evidence="12">p29unnamed</plasmid>
    </source>
</reference>
<evidence type="ECO:0000256" key="3">
    <source>
        <dbReference type="ARBA" id="ARBA00022553"/>
    </source>
</evidence>
<dbReference type="InterPro" id="IPR004358">
    <property type="entry name" value="Sig_transdc_His_kin-like_C"/>
</dbReference>